<proteinExistence type="predicted"/>
<reference evidence="1" key="1">
    <citation type="submission" date="2023-03" db="EMBL/GenBank/DDBJ databases">
        <title>Chromosome-scale reference genome and RAD-based genetic map of yellow starthistle (Centaurea solstitialis) reveal putative structural variation and QTLs associated with invader traits.</title>
        <authorList>
            <person name="Reatini B."/>
            <person name="Cang F.A."/>
            <person name="Jiang Q."/>
            <person name="Mckibben M.T.W."/>
            <person name="Barker M.S."/>
            <person name="Rieseberg L.H."/>
            <person name="Dlugosch K.M."/>
        </authorList>
    </citation>
    <scope>NUCLEOTIDE SEQUENCE</scope>
    <source>
        <strain evidence="1">CAN-66</strain>
        <tissue evidence="1">Leaf</tissue>
    </source>
</reference>
<evidence type="ECO:0000313" key="2">
    <source>
        <dbReference type="Proteomes" id="UP001172457"/>
    </source>
</evidence>
<dbReference type="Proteomes" id="UP001172457">
    <property type="component" value="Chromosome 3"/>
</dbReference>
<gene>
    <name evidence="1" type="ORF">OSB04_012875</name>
</gene>
<accession>A0AA38WQX7</accession>
<keyword evidence="2" id="KW-1185">Reference proteome</keyword>
<sequence>MPSFSSIMAVGDSSSKDTTHPLANILHMLTIKFSSTNFLLWRLNRLTATILSNVCRIFGILFVSYKKDMKLEKGHEALVAQPNFT</sequence>
<dbReference type="AlphaFoldDB" id="A0AA38WQX7"/>
<organism evidence="1 2">
    <name type="scientific">Centaurea solstitialis</name>
    <name type="common">yellow star-thistle</name>
    <dbReference type="NCBI Taxonomy" id="347529"/>
    <lineage>
        <taxon>Eukaryota</taxon>
        <taxon>Viridiplantae</taxon>
        <taxon>Streptophyta</taxon>
        <taxon>Embryophyta</taxon>
        <taxon>Tracheophyta</taxon>
        <taxon>Spermatophyta</taxon>
        <taxon>Magnoliopsida</taxon>
        <taxon>eudicotyledons</taxon>
        <taxon>Gunneridae</taxon>
        <taxon>Pentapetalae</taxon>
        <taxon>asterids</taxon>
        <taxon>campanulids</taxon>
        <taxon>Asterales</taxon>
        <taxon>Asteraceae</taxon>
        <taxon>Carduoideae</taxon>
        <taxon>Cardueae</taxon>
        <taxon>Centaureinae</taxon>
        <taxon>Centaurea</taxon>
    </lineage>
</organism>
<dbReference type="EMBL" id="JARYMX010000003">
    <property type="protein sequence ID" value="KAJ9558261.1"/>
    <property type="molecule type" value="Genomic_DNA"/>
</dbReference>
<evidence type="ECO:0000313" key="1">
    <source>
        <dbReference type="EMBL" id="KAJ9558261.1"/>
    </source>
</evidence>
<comment type="caution">
    <text evidence="1">The sequence shown here is derived from an EMBL/GenBank/DDBJ whole genome shotgun (WGS) entry which is preliminary data.</text>
</comment>
<protein>
    <submittedName>
        <fullName evidence="1">Uncharacterized protein</fullName>
    </submittedName>
</protein>
<name>A0AA38WQX7_9ASTR</name>